<accession>A0AAU7DV79</accession>
<name>A0AAU7DV79_9MICO</name>
<gene>
    <name evidence="1" type="ORF">V5R04_15620</name>
</gene>
<reference evidence="1" key="1">
    <citation type="submission" date="2024-02" db="EMBL/GenBank/DDBJ databases">
        <title>Tomenella chthoni gen. nov. sp. nov., a member of the family Jonesiaceae isolated from bat guano.</title>
        <authorList>
            <person name="Miller S.L."/>
            <person name="King J."/>
            <person name="Sankaranarayanan K."/>
            <person name="Lawson P.A."/>
        </authorList>
    </citation>
    <scope>NUCLEOTIDE SEQUENCE</scope>
    <source>
        <strain evidence="1">BS-20</strain>
    </source>
</reference>
<organism evidence="1">
    <name type="scientific">Jonesiaceae bacterium BS-20</name>
    <dbReference type="NCBI Taxonomy" id="3120821"/>
    <lineage>
        <taxon>Bacteria</taxon>
        <taxon>Bacillati</taxon>
        <taxon>Actinomycetota</taxon>
        <taxon>Actinomycetes</taxon>
        <taxon>Micrococcales</taxon>
        <taxon>Jonesiaceae</taxon>
    </lineage>
</organism>
<dbReference type="AlphaFoldDB" id="A0AAU7DV79"/>
<protein>
    <submittedName>
        <fullName evidence="1">Uncharacterized protein</fullName>
    </submittedName>
</protein>
<sequence length="127" mass="14503">MEASLMQVYAPRDPLREYLRGKITLRKLRVMIEGIPLTPATPIGRVVNGPWGDQERLFHAIASEMRLQRISFYNVHRAEGSQMESFTEFPVPDLTEYQIEAKKAQQSAGPSAYQAQVESDLLRVLNR</sequence>
<evidence type="ECO:0000313" key="1">
    <source>
        <dbReference type="EMBL" id="XBH21614.1"/>
    </source>
</evidence>
<proteinExistence type="predicted"/>
<dbReference type="EMBL" id="CP146203">
    <property type="protein sequence ID" value="XBH21614.1"/>
    <property type="molecule type" value="Genomic_DNA"/>
</dbReference>